<dbReference type="Pfam" id="PF03983">
    <property type="entry name" value="SHD1"/>
    <property type="match status" value="1"/>
</dbReference>
<accession>A0A517T2Q5</accession>
<feature type="compositionally biased region" description="Polar residues" evidence="1">
    <location>
        <begin position="265"/>
        <end position="277"/>
    </location>
</feature>
<dbReference type="GO" id="GO:0030674">
    <property type="term" value="F:protein-macromolecule adaptor activity"/>
    <property type="evidence" value="ECO:0007669"/>
    <property type="project" value="InterPro"/>
</dbReference>
<feature type="chain" id="PRO_5021839262" description="SLA1 homology domain-containing protein" evidence="2">
    <location>
        <begin position="24"/>
        <end position="529"/>
    </location>
</feature>
<evidence type="ECO:0000256" key="1">
    <source>
        <dbReference type="SAM" id="MobiDB-lite"/>
    </source>
</evidence>
<proteinExistence type="predicted"/>
<gene>
    <name evidence="4" type="ORF">SV7mr_52040</name>
</gene>
<name>A0A517T2Q5_9BACT</name>
<feature type="signal peptide" evidence="2">
    <location>
        <begin position="1"/>
        <end position="23"/>
    </location>
</feature>
<evidence type="ECO:0000313" key="4">
    <source>
        <dbReference type="EMBL" id="QDT62654.1"/>
    </source>
</evidence>
<dbReference type="GO" id="GO:0008092">
    <property type="term" value="F:cytoskeletal protein binding"/>
    <property type="evidence" value="ECO:0007669"/>
    <property type="project" value="InterPro"/>
</dbReference>
<dbReference type="GO" id="GO:0042802">
    <property type="term" value="F:identical protein binding"/>
    <property type="evidence" value="ECO:0007669"/>
    <property type="project" value="InterPro"/>
</dbReference>
<evidence type="ECO:0000259" key="3">
    <source>
        <dbReference type="Pfam" id="PF03983"/>
    </source>
</evidence>
<keyword evidence="5" id="KW-1185">Reference proteome</keyword>
<keyword evidence="2" id="KW-0732">Signal</keyword>
<dbReference type="Gene3D" id="2.30.30.700">
    <property type="entry name" value="SLA1 homology domain 1"/>
    <property type="match status" value="1"/>
</dbReference>
<feature type="region of interest" description="Disordered" evidence="1">
    <location>
        <begin position="258"/>
        <end position="286"/>
    </location>
</feature>
<dbReference type="GO" id="GO:0043130">
    <property type="term" value="F:ubiquitin binding"/>
    <property type="evidence" value="ECO:0007669"/>
    <property type="project" value="InterPro"/>
</dbReference>
<dbReference type="AlphaFoldDB" id="A0A517T2Q5"/>
<dbReference type="Proteomes" id="UP000315003">
    <property type="component" value="Chromosome"/>
</dbReference>
<reference evidence="4 5" key="1">
    <citation type="submission" date="2019-02" db="EMBL/GenBank/DDBJ databases">
        <title>Deep-cultivation of Planctomycetes and their phenomic and genomic characterization uncovers novel biology.</title>
        <authorList>
            <person name="Wiegand S."/>
            <person name="Jogler M."/>
            <person name="Boedeker C."/>
            <person name="Pinto D."/>
            <person name="Vollmers J."/>
            <person name="Rivas-Marin E."/>
            <person name="Kohn T."/>
            <person name="Peeters S.H."/>
            <person name="Heuer A."/>
            <person name="Rast P."/>
            <person name="Oberbeckmann S."/>
            <person name="Bunk B."/>
            <person name="Jeske O."/>
            <person name="Meyerdierks A."/>
            <person name="Storesund J.E."/>
            <person name="Kallscheuer N."/>
            <person name="Luecker S."/>
            <person name="Lage O.M."/>
            <person name="Pohl T."/>
            <person name="Merkel B.J."/>
            <person name="Hornburger P."/>
            <person name="Mueller R.-W."/>
            <person name="Bruemmer F."/>
            <person name="Labrenz M."/>
            <person name="Spormann A.M."/>
            <person name="Op den Camp H."/>
            <person name="Overmann J."/>
            <person name="Amann R."/>
            <person name="Jetten M.S.M."/>
            <person name="Mascher T."/>
            <person name="Medema M.H."/>
            <person name="Devos D.P."/>
            <person name="Kaster A.-K."/>
            <person name="Ovreas L."/>
            <person name="Rohde M."/>
            <person name="Galperin M.Y."/>
            <person name="Jogler C."/>
        </authorList>
    </citation>
    <scope>NUCLEOTIDE SEQUENCE [LARGE SCALE GENOMIC DNA]</scope>
    <source>
        <strain evidence="4 5">SV_7m_r</strain>
    </source>
</reference>
<evidence type="ECO:0000256" key="2">
    <source>
        <dbReference type="SAM" id="SignalP"/>
    </source>
</evidence>
<evidence type="ECO:0000313" key="5">
    <source>
        <dbReference type="Proteomes" id="UP000315003"/>
    </source>
</evidence>
<organism evidence="4 5">
    <name type="scientific">Stieleria bergensis</name>
    <dbReference type="NCBI Taxonomy" id="2528025"/>
    <lineage>
        <taxon>Bacteria</taxon>
        <taxon>Pseudomonadati</taxon>
        <taxon>Planctomycetota</taxon>
        <taxon>Planctomycetia</taxon>
        <taxon>Pirellulales</taxon>
        <taxon>Pirellulaceae</taxon>
        <taxon>Stieleria</taxon>
    </lineage>
</organism>
<sequence length="529" mass="57546" precursor="true">MFHRFLLPLVAGALLSMSVPATAADDLVAPLADSPRYQLSNLRTETDRFGKSVIAIDYRRTKKGPGSVSVSGRSASGRTSVSAYLSTTQDSGTVRLSSLFGGRGTINDIEFYLVQNYRIDASKTVKVLVSNPVRLGNPGGSTGTRSLTAAEKAQHQEFVRIMNDDSAHKPNKEYKVTIKPPEGSDFVSNTVKLTKGTRLQACYQDSWHPLTAISENSDGTVNVRWDKYGPTYDCAMKRGELVIETSLVSRLSSHPTSRFPETVPNWASESAKTTSAPSADAKGRKSYPVSISVPQDSEFVSADLTVKAGVKLQACYAGKWIPITALSENKDGTLNVRWDEYGAGFDCSMLRSELIIKKTMAQQLKSNPDAVAESTPPLRRKNYTVAIPVPTDSALVPADAVLAPGTKLQACYAGKWNPITFLSHASDGTLNVRWDDYGQAYDCSMVRNELIVKKSVLRTLQSGSAAGQMRTFTDATGKFRVKAKVVQQTATEVTLLTEQGKEVTLPLTRLSEADQEFLKSSATTENPFQ</sequence>
<dbReference type="EMBL" id="CP036272">
    <property type="protein sequence ID" value="QDT62654.1"/>
    <property type="molecule type" value="Genomic_DNA"/>
</dbReference>
<dbReference type="RefSeq" id="WP_145277551.1">
    <property type="nucleotide sequence ID" value="NZ_CP036272.1"/>
</dbReference>
<dbReference type="OrthoDB" id="272716at2"/>
<feature type="domain" description="SLA1 homology" evidence="3">
    <location>
        <begin position="466"/>
        <end position="521"/>
    </location>
</feature>
<dbReference type="InterPro" id="IPR007131">
    <property type="entry name" value="SHD1"/>
</dbReference>
<protein>
    <recommendedName>
        <fullName evidence="3">SLA1 homology domain-containing protein</fullName>
    </recommendedName>
</protein>